<dbReference type="CTD" id="31251446"/>
<sequence length="57" mass="6838">MLAQSDYEAIAYWAMHLTKREIVSNSTADFETYKQTQVVRFNNNKDLWRKNMSLFEC</sequence>
<reference evidence="1" key="1">
    <citation type="submission" date="2012-04" db="EMBL/GenBank/DDBJ databases">
        <title>The Genome Sequence of Loa loa.</title>
        <authorList>
            <consortium name="The Broad Institute Genome Sequencing Platform"/>
            <consortium name="Broad Institute Genome Sequencing Center for Infectious Disease"/>
            <person name="Nutman T.B."/>
            <person name="Fink D.L."/>
            <person name="Russ C."/>
            <person name="Young S."/>
            <person name="Zeng Q."/>
            <person name="Gargeya S."/>
            <person name="Alvarado L."/>
            <person name="Berlin A."/>
            <person name="Chapman S.B."/>
            <person name="Chen Z."/>
            <person name="Freedman E."/>
            <person name="Gellesch M."/>
            <person name="Goldberg J."/>
            <person name="Griggs A."/>
            <person name="Gujja S."/>
            <person name="Heilman E.R."/>
            <person name="Heiman D."/>
            <person name="Howarth C."/>
            <person name="Mehta T."/>
            <person name="Neiman D."/>
            <person name="Pearson M."/>
            <person name="Roberts A."/>
            <person name="Saif S."/>
            <person name="Shea T."/>
            <person name="Shenoy N."/>
            <person name="Sisk P."/>
            <person name="Stolte C."/>
            <person name="Sykes S."/>
            <person name="White J."/>
            <person name="Yandava C."/>
            <person name="Haas B."/>
            <person name="Henn M.R."/>
            <person name="Nusbaum C."/>
            <person name="Birren B."/>
        </authorList>
    </citation>
    <scope>NUCLEOTIDE SEQUENCE [LARGE SCALE GENOMIC DNA]</scope>
</reference>
<name>A0A1S0UNE7_LOALO</name>
<evidence type="ECO:0000313" key="1">
    <source>
        <dbReference type="EMBL" id="EJD76407.1"/>
    </source>
</evidence>
<dbReference type="InParanoid" id="A0A1S0UNE7"/>
<protein>
    <submittedName>
        <fullName evidence="1">Uncharacterized protein</fullName>
    </submittedName>
</protein>
<proteinExistence type="predicted"/>
<dbReference type="EMBL" id="JH712076">
    <property type="protein sequence ID" value="EJD76407.1"/>
    <property type="molecule type" value="Genomic_DNA"/>
</dbReference>
<dbReference type="KEGG" id="loa:LOAG_16644"/>
<dbReference type="OrthoDB" id="5865451at2759"/>
<gene>
    <name evidence="1" type="ORF">LOAG_16644</name>
</gene>
<accession>A0A1S0UNE7</accession>
<dbReference type="AlphaFoldDB" id="A0A1S0UNE7"/>
<organism evidence="1">
    <name type="scientific">Loa loa</name>
    <name type="common">Eye worm</name>
    <name type="synonym">Filaria loa</name>
    <dbReference type="NCBI Taxonomy" id="7209"/>
    <lineage>
        <taxon>Eukaryota</taxon>
        <taxon>Metazoa</taxon>
        <taxon>Ecdysozoa</taxon>
        <taxon>Nematoda</taxon>
        <taxon>Chromadorea</taxon>
        <taxon>Rhabditida</taxon>
        <taxon>Spirurina</taxon>
        <taxon>Spiruromorpha</taxon>
        <taxon>Filarioidea</taxon>
        <taxon>Onchocercidae</taxon>
        <taxon>Loa</taxon>
    </lineage>
</organism>
<dbReference type="GeneID" id="31251446"/>
<dbReference type="RefSeq" id="XP_020307206.1">
    <property type="nucleotide sequence ID" value="XM_020449290.1"/>
</dbReference>